<keyword evidence="3" id="KW-1185">Reference proteome</keyword>
<dbReference type="InterPro" id="IPR011990">
    <property type="entry name" value="TPR-like_helical_dom_sf"/>
</dbReference>
<dbReference type="Gene3D" id="1.25.40.10">
    <property type="entry name" value="Tetratricopeptide repeat domain"/>
    <property type="match status" value="1"/>
</dbReference>
<organism evidence="2 3">
    <name type="scientific">Amaricoccus macauensis</name>
    <dbReference type="NCBI Taxonomy" id="57001"/>
    <lineage>
        <taxon>Bacteria</taxon>
        <taxon>Pseudomonadati</taxon>
        <taxon>Pseudomonadota</taxon>
        <taxon>Alphaproteobacteria</taxon>
        <taxon>Rhodobacterales</taxon>
        <taxon>Paracoccaceae</taxon>
        <taxon>Amaricoccus</taxon>
    </lineage>
</organism>
<dbReference type="AlphaFoldDB" id="A0A840SSR0"/>
<evidence type="ECO:0000313" key="3">
    <source>
        <dbReference type="Proteomes" id="UP000549457"/>
    </source>
</evidence>
<evidence type="ECO:0000256" key="1">
    <source>
        <dbReference type="SAM" id="MobiDB-lite"/>
    </source>
</evidence>
<accession>A0A840SSR0</accession>
<sequence>MRLRRILPMACVVLALATIVAAGPSAWGRLALRAGAPGVAAELIEAPRWRGVALYEAGRYPEAELVFQTAGRGSTYNRGNTLALTGRYALAADYFDAVLYSDPTDSDARANRVLLERFIERKSGDGGGVWGKVGVANAKVAATNPGTYEMHIQALMRARPRLPRPSDSIQSVEATRDWLRSIPDDPGRYLKARIAAEHEQRESEGTLPAPTGDPW</sequence>
<dbReference type="Proteomes" id="UP000549457">
    <property type="component" value="Unassembled WGS sequence"/>
</dbReference>
<protein>
    <submittedName>
        <fullName evidence="2">Ca-activated chloride channel family protein</fullName>
    </submittedName>
</protein>
<feature type="region of interest" description="Disordered" evidence="1">
    <location>
        <begin position="194"/>
        <end position="215"/>
    </location>
</feature>
<evidence type="ECO:0000313" key="2">
    <source>
        <dbReference type="EMBL" id="MBB5223638.1"/>
    </source>
</evidence>
<dbReference type="RefSeq" id="WP_184152935.1">
    <property type="nucleotide sequence ID" value="NZ_JACHFM010000004.1"/>
</dbReference>
<gene>
    <name evidence="2" type="ORF">HNP73_003592</name>
</gene>
<name>A0A840SSR0_9RHOB</name>
<dbReference type="SUPFAM" id="SSF48452">
    <property type="entry name" value="TPR-like"/>
    <property type="match status" value="1"/>
</dbReference>
<proteinExistence type="predicted"/>
<reference evidence="2 3" key="1">
    <citation type="submission" date="2020-08" db="EMBL/GenBank/DDBJ databases">
        <title>Genomic Encyclopedia of Type Strains, Phase IV (KMG-IV): sequencing the most valuable type-strain genomes for metagenomic binning, comparative biology and taxonomic classification.</title>
        <authorList>
            <person name="Goeker M."/>
        </authorList>
    </citation>
    <scope>NUCLEOTIDE SEQUENCE [LARGE SCALE GENOMIC DNA]</scope>
    <source>
        <strain evidence="2 3">DSM 101730</strain>
    </source>
</reference>
<comment type="caution">
    <text evidence="2">The sequence shown here is derived from an EMBL/GenBank/DDBJ whole genome shotgun (WGS) entry which is preliminary data.</text>
</comment>
<feature type="compositionally biased region" description="Basic and acidic residues" evidence="1">
    <location>
        <begin position="194"/>
        <end position="204"/>
    </location>
</feature>
<dbReference type="EMBL" id="JACHFM010000004">
    <property type="protein sequence ID" value="MBB5223638.1"/>
    <property type="molecule type" value="Genomic_DNA"/>
</dbReference>